<name>A0A2Z6ES02_9BURK</name>
<dbReference type="Proteomes" id="UP000282597">
    <property type="component" value="Chromosome"/>
</dbReference>
<evidence type="ECO:0000256" key="5">
    <source>
        <dbReference type="ARBA" id="ARBA00022691"/>
    </source>
</evidence>
<comment type="caution">
    <text evidence="6">Lacks conserved residue(s) required for the propagation of feature annotation.</text>
</comment>
<dbReference type="NCBIfam" id="TIGR00138">
    <property type="entry name" value="rsmG_gidB"/>
    <property type="match status" value="1"/>
</dbReference>
<comment type="subcellular location">
    <subcellularLocation>
        <location evidence="6">Cytoplasm</location>
    </subcellularLocation>
</comment>
<keyword evidence="3 6" id="KW-0489">Methyltransferase</keyword>
<evidence type="ECO:0000256" key="6">
    <source>
        <dbReference type="HAMAP-Rule" id="MF_00074"/>
    </source>
</evidence>
<dbReference type="GO" id="GO:0005829">
    <property type="term" value="C:cytosol"/>
    <property type="evidence" value="ECO:0007669"/>
    <property type="project" value="TreeGrafter"/>
</dbReference>
<evidence type="ECO:0000256" key="2">
    <source>
        <dbReference type="ARBA" id="ARBA00022552"/>
    </source>
</evidence>
<keyword evidence="2 6" id="KW-0698">rRNA processing</keyword>
<evidence type="ECO:0000313" key="7">
    <source>
        <dbReference type="EMBL" id="BBE08176.1"/>
    </source>
</evidence>
<dbReference type="InterPro" id="IPR029063">
    <property type="entry name" value="SAM-dependent_MTases_sf"/>
</dbReference>
<evidence type="ECO:0000256" key="1">
    <source>
        <dbReference type="ARBA" id="ARBA00022490"/>
    </source>
</evidence>
<sequence>MQINSPALADTLIEGAMALGIVLDGHQQMRLLAYLDLLAKWNRVYNLTAIRDPHQMLVQHLLDSLTILPYLRHGEPSNVLDVGSGGGLPGVVLAIAQPTWKVTLNDIVQKKTAFLLQAKATLSLSNVAVVTGRVESLRPGIEIEQPFDTILCRAFAKLADFVSLARHLLAPGGSIWAMKGTQPTTEIAALPADMRVVNSIELTVPFLNAERHLVQIKFGA</sequence>
<keyword evidence="8" id="KW-1185">Reference proteome</keyword>
<reference evidence="7 8" key="1">
    <citation type="journal article" date="2018" name="Microbes Environ.">
        <title>Comparative Genomic Insights into Endofungal Lifestyles of Two Bacterial Endosymbionts, Mycoavidus cysteinexigens and Burkholderia rhizoxinica.</title>
        <authorList>
            <person name="Sharmin D."/>
            <person name="Guo Y."/>
            <person name="Nishizawa T."/>
            <person name="Ohshima S."/>
            <person name="Sato Y."/>
            <person name="Takashima Y."/>
            <person name="Narisawa K."/>
            <person name="Ohta H."/>
        </authorList>
    </citation>
    <scope>NUCLEOTIDE SEQUENCE [LARGE SCALE GENOMIC DNA]</scope>
    <source>
        <strain evidence="7 8">B1-EB</strain>
    </source>
</reference>
<dbReference type="PANTHER" id="PTHR31760:SF0">
    <property type="entry name" value="S-ADENOSYL-L-METHIONINE-DEPENDENT METHYLTRANSFERASES SUPERFAMILY PROTEIN"/>
    <property type="match status" value="1"/>
</dbReference>
<comment type="catalytic activity">
    <reaction evidence="6">
        <text>guanosine(527) in 16S rRNA + S-adenosyl-L-methionine = N(7)-methylguanosine(527) in 16S rRNA + S-adenosyl-L-homocysteine</text>
        <dbReference type="Rhea" id="RHEA:42732"/>
        <dbReference type="Rhea" id="RHEA-COMP:10209"/>
        <dbReference type="Rhea" id="RHEA-COMP:10210"/>
        <dbReference type="ChEBI" id="CHEBI:57856"/>
        <dbReference type="ChEBI" id="CHEBI:59789"/>
        <dbReference type="ChEBI" id="CHEBI:74269"/>
        <dbReference type="ChEBI" id="CHEBI:74480"/>
        <dbReference type="EC" id="2.1.1.170"/>
    </reaction>
</comment>
<proteinExistence type="inferred from homology"/>
<feature type="binding site" evidence="6">
    <location>
        <begin position="134"/>
        <end position="135"/>
    </location>
    <ligand>
        <name>S-adenosyl-L-methionine</name>
        <dbReference type="ChEBI" id="CHEBI:59789"/>
    </ligand>
</feature>
<feature type="binding site" evidence="6">
    <location>
        <position position="88"/>
    </location>
    <ligand>
        <name>S-adenosyl-L-methionine</name>
        <dbReference type="ChEBI" id="CHEBI:59789"/>
    </ligand>
</feature>
<accession>A0A2Z6ES02</accession>
<dbReference type="RefSeq" id="WP_045363966.1">
    <property type="nucleotide sequence ID" value="NZ_AP018150.1"/>
</dbReference>
<dbReference type="GO" id="GO:0070043">
    <property type="term" value="F:rRNA (guanine-N7-)-methyltransferase activity"/>
    <property type="evidence" value="ECO:0007669"/>
    <property type="project" value="UniProtKB-UniRule"/>
</dbReference>
<keyword evidence="5 6" id="KW-0949">S-adenosyl-L-methionine</keyword>
<dbReference type="CDD" id="cd02440">
    <property type="entry name" value="AdoMet_MTases"/>
    <property type="match status" value="1"/>
</dbReference>
<comment type="similarity">
    <text evidence="6">Belongs to the methyltransferase superfamily. RNA methyltransferase RsmG family.</text>
</comment>
<keyword evidence="1 6" id="KW-0963">Cytoplasm</keyword>
<dbReference type="PANTHER" id="PTHR31760">
    <property type="entry name" value="S-ADENOSYL-L-METHIONINE-DEPENDENT METHYLTRANSFERASES SUPERFAMILY PROTEIN"/>
    <property type="match status" value="1"/>
</dbReference>
<comment type="function">
    <text evidence="6">Specifically methylates the N7 position of guanine in position 527 of 16S rRNA.</text>
</comment>
<dbReference type="SUPFAM" id="SSF53335">
    <property type="entry name" value="S-adenosyl-L-methionine-dependent methyltransferases"/>
    <property type="match status" value="1"/>
</dbReference>
<dbReference type="PIRSF" id="PIRSF003078">
    <property type="entry name" value="GidB"/>
    <property type="match status" value="1"/>
</dbReference>
<evidence type="ECO:0000313" key="8">
    <source>
        <dbReference type="Proteomes" id="UP000282597"/>
    </source>
</evidence>
<dbReference type="InterPro" id="IPR003682">
    <property type="entry name" value="rRNA_ssu_MeTfrase_G"/>
</dbReference>
<feature type="binding site" evidence="6">
    <location>
        <position position="83"/>
    </location>
    <ligand>
        <name>S-adenosyl-L-methionine</name>
        <dbReference type="ChEBI" id="CHEBI:59789"/>
    </ligand>
</feature>
<evidence type="ECO:0000256" key="3">
    <source>
        <dbReference type="ARBA" id="ARBA00022603"/>
    </source>
</evidence>
<gene>
    <name evidence="6" type="primary">rsmG</name>
    <name evidence="7" type="ORF">MCB1EB_0015</name>
</gene>
<dbReference type="EC" id="2.1.1.170" evidence="6"/>
<organism evidence="7 8">
    <name type="scientific">Mycoavidus cysteinexigens</name>
    <dbReference type="NCBI Taxonomy" id="1553431"/>
    <lineage>
        <taxon>Bacteria</taxon>
        <taxon>Pseudomonadati</taxon>
        <taxon>Pseudomonadota</taxon>
        <taxon>Betaproteobacteria</taxon>
        <taxon>Burkholderiales</taxon>
        <taxon>Burkholderiaceae</taxon>
        <taxon>Mycoavidus</taxon>
    </lineage>
</organism>
<dbReference type="Gene3D" id="3.40.50.150">
    <property type="entry name" value="Vaccinia Virus protein VP39"/>
    <property type="match status" value="1"/>
</dbReference>
<dbReference type="KEGG" id="mcys:MCB1EB_0015"/>
<keyword evidence="4 6" id="KW-0808">Transferase</keyword>
<feature type="binding site" evidence="6">
    <location>
        <position position="153"/>
    </location>
    <ligand>
        <name>S-adenosyl-L-methionine</name>
        <dbReference type="ChEBI" id="CHEBI:59789"/>
    </ligand>
</feature>
<evidence type="ECO:0000256" key="4">
    <source>
        <dbReference type="ARBA" id="ARBA00022679"/>
    </source>
</evidence>
<dbReference type="HAMAP" id="MF_00074">
    <property type="entry name" value="16SrRNA_methyltr_G"/>
    <property type="match status" value="1"/>
</dbReference>
<protein>
    <recommendedName>
        <fullName evidence="6">Ribosomal RNA small subunit methyltransferase G</fullName>
        <ecNumber evidence="6">2.1.1.170</ecNumber>
    </recommendedName>
    <alternativeName>
        <fullName evidence="6">16S rRNA 7-methylguanosine methyltransferase</fullName>
        <shortName evidence="6">16S rRNA m7G methyltransferase</shortName>
    </alternativeName>
</protein>
<dbReference type="AlphaFoldDB" id="A0A2Z6ES02"/>
<dbReference type="EMBL" id="AP018150">
    <property type="protein sequence ID" value="BBE08176.1"/>
    <property type="molecule type" value="Genomic_DNA"/>
</dbReference>
<dbReference type="Pfam" id="PF02527">
    <property type="entry name" value="GidB"/>
    <property type="match status" value="1"/>
</dbReference>